<feature type="signal peptide" evidence="3">
    <location>
        <begin position="1"/>
        <end position="22"/>
    </location>
</feature>
<feature type="transmembrane region" description="Helical" evidence="2">
    <location>
        <begin position="75"/>
        <end position="98"/>
    </location>
</feature>
<evidence type="ECO:0000313" key="5">
    <source>
        <dbReference type="Proteomes" id="UP000289437"/>
    </source>
</evidence>
<keyword evidence="2" id="KW-1133">Transmembrane helix</keyword>
<dbReference type="Proteomes" id="UP000289437">
    <property type="component" value="Unassembled WGS sequence"/>
</dbReference>
<sequence length="247" mass="27073">MNNISRVAILGFALSASSLYPAQSTPPAAPSKPAPKRSQGVLDYALGKINPDNKDYGNSAADARSELVGYTIQNIYFWSNVLSLSLLAATSTALVLVLRAQDKREIIAANLISQLWNGRVIDRREIVRRTGMYNTLVETKNAALNQTPSPNREQLSESQAAEQPSQKQTGKKTRVPSEAAAPKSPASHTEQVETGIAPSGELQQKTTLLQGQNQALRNSERNLRERLNQVSQDLEQERRRNQTLKGA</sequence>
<dbReference type="OrthoDB" id="115005at2"/>
<evidence type="ECO:0000256" key="3">
    <source>
        <dbReference type="SAM" id="SignalP"/>
    </source>
</evidence>
<organism evidence="4 5">
    <name type="scientific">Granulicella sibirica</name>
    <dbReference type="NCBI Taxonomy" id="2479048"/>
    <lineage>
        <taxon>Bacteria</taxon>
        <taxon>Pseudomonadati</taxon>
        <taxon>Acidobacteriota</taxon>
        <taxon>Terriglobia</taxon>
        <taxon>Terriglobales</taxon>
        <taxon>Acidobacteriaceae</taxon>
        <taxon>Granulicella</taxon>
    </lineage>
</organism>
<keyword evidence="3" id="KW-0732">Signal</keyword>
<accession>A0A4Q0STV4</accession>
<feature type="compositionally biased region" description="Polar residues" evidence="1">
    <location>
        <begin position="201"/>
        <end position="215"/>
    </location>
</feature>
<keyword evidence="2" id="KW-0812">Transmembrane</keyword>
<comment type="caution">
    <text evidence="4">The sequence shown here is derived from an EMBL/GenBank/DDBJ whole genome shotgun (WGS) entry which is preliminary data.</text>
</comment>
<keyword evidence="5" id="KW-1185">Reference proteome</keyword>
<proteinExistence type="predicted"/>
<evidence type="ECO:0000256" key="2">
    <source>
        <dbReference type="SAM" id="Phobius"/>
    </source>
</evidence>
<reference evidence="4 5" key="1">
    <citation type="submission" date="2018-11" db="EMBL/GenBank/DDBJ databases">
        <authorList>
            <person name="Mardanov A.V."/>
            <person name="Ravin N.V."/>
            <person name="Dedysh S.N."/>
        </authorList>
    </citation>
    <scope>NUCLEOTIDE SEQUENCE [LARGE SCALE GENOMIC DNA]</scope>
    <source>
        <strain evidence="4 5">AF10</strain>
    </source>
</reference>
<feature type="region of interest" description="Disordered" evidence="1">
    <location>
        <begin position="146"/>
        <end position="247"/>
    </location>
</feature>
<reference evidence="5" key="2">
    <citation type="submission" date="2019-02" db="EMBL/GenBank/DDBJ databases">
        <title>Granulicella sibirica sp. nov., a psychrotolerant acidobacterium isolated from an organic soil layer in forested tundra, West Siberia.</title>
        <authorList>
            <person name="Oshkin I.Y."/>
            <person name="Kulichevskaya I.S."/>
            <person name="Rijpstra W.I.C."/>
            <person name="Sinninghe Damste J.S."/>
            <person name="Rakitin A.L."/>
            <person name="Ravin N.V."/>
            <person name="Dedysh S.N."/>
        </authorList>
    </citation>
    <scope>NUCLEOTIDE SEQUENCE [LARGE SCALE GENOMIC DNA]</scope>
    <source>
        <strain evidence="5">AF10</strain>
    </source>
</reference>
<dbReference type="RefSeq" id="WP_128915675.1">
    <property type="nucleotide sequence ID" value="NZ_RDSM01000007.1"/>
</dbReference>
<feature type="compositionally biased region" description="Polar residues" evidence="1">
    <location>
        <begin position="146"/>
        <end position="168"/>
    </location>
</feature>
<dbReference type="AlphaFoldDB" id="A0A4Q0STV4"/>
<evidence type="ECO:0000313" key="4">
    <source>
        <dbReference type="EMBL" id="RXH53762.1"/>
    </source>
</evidence>
<feature type="compositionally biased region" description="Basic and acidic residues" evidence="1">
    <location>
        <begin position="218"/>
        <end position="227"/>
    </location>
</feature>
<keyword evidence="2" id="KW-0472">Membrane</keyword>
<protein>
    <submittedName>
        <fullName evidence="4">Uncharacterized protein</fullName>
    </submittedName>
</protein>
<name>A0A4Q0STV4_9BACT</name>
<dbReference type="EMBL" id="RDSM01000007">
    <property type="protein sequence ID" value="RXH53762.1"/>
    <property type="molecule type" value="Genomic_DNA"/>
</dbReference>
<evidence type="ECO:0000256" key="1">
    <source>
        <dbReference type="SAM" id="MobiDB-lite"/>
    </source>
</evidence>
<feature type="chain" id="PRO_5020904583" evidence="3">
    <location>
        <begin position="23"/>
        <end position="247"/>
    </location>
</feature>
<feature type="compositionally biased region" description="Low complexity" evidence="1">
    <location>
        <begin position="176"/>
        <end position="187"/>
    </location>
</feature>
<gene>
    <name evidence="4" type="ORF">GRAN_5100</name>
</gene>